<dbReference type="RefSeq" id="XP_033666518.1">
    <property type="nucleotide sequence ID" value="XM_033813030.1"/>
</dbReference>
<feature type="chain" id="PRO_5025499611" description="Secreted protein" evidence="2">
    <location>
        <begin position="19"/>
        <end position="212"/>
    </location>
</feature>
<accession>A0A6A6CIV4</accession>
<name>A0A6A6CIV4_ZASCE</name>
<organism evidence="3 4">
    <name type="scientific">Zasmidium cellare ATCC 36951</name>
    <dbReference type="NCBI Taxonomy" id="1080233"/>
    <lineage>
        <taxon>Eukaryota</taxon>
        <taxon>Fungi</taxon>
        <taxon>Dikarya</taxon>
        <taxon>Ascomycota</taxon>
        <taxon>Pezizomycotina</taxon>
        <taxon>Dothideomycetes</taxon>
        <taxon>Dothideomycetidae</taxon>
        <taxon>Mycosphaerellales</taxon>
        <taxon>Mycosphaerellaceae</taxon>
        <taxon>Zasmidium</taxon>
    </lineage>
</organism>
<evidence type="ECO:0000313" key="3">
    <source>
        <dbReference type="EMBL" id="KAF2165629.1"/>
    </source>
</evidence>
<proteinExistence type="predicted"/>
<keyword evidence="2" id="KW-0732">Signal</keyword>
<evidence type="ECO:0000313" key="4">
    <source>
        <dbReference type="Proteomes" id="UP000799537"/>
    </source>
</evidence>
<feature type="region of interest" description="Disordered" evidence="1">
    <location>
        <begin position="61"/>
        <end position="81"/>
    </location>
</feature>
<evidence type="ECO:0000256" key="2">
    <source>
        <dbReference type="SAM" id="SignalP"/>
    </source>
</evidence>
<reference evidence="3" key="1">
    <citation type="journal article" date="2020" name="Stud. Mycol.">
        <title>101 Dothideomycetes genomes: a test case for predicting lifestyles and emergence of pathogens.</title>
        <authorList>
            <person name="Haridas S."/>
            <person name="Albert R."/>
            <person name="Binder M."/>
            <person name="Bloem J."/>
            <person name="Labutti K."/>
            <person name="Salamov A."/>
            <person name="Andreopoulos B."/>
            <person name="Baker S."/>
            <person name="Barry K."/>
            <person name="Bills G."/>
            <person name="Bluhm B."/>
            <person name="Cannon C."/>
            <person name="Castanera R."/>
            <person name="Culley D."/>
            <person name="Daum C."/>
            <person name="Ezra D."/>
            <person name="Gonzalez J."/>
            <person name="Henrissat B."/>
            <person name="Kuo A."/>
            <person name="Liang C."/>
            <person name="Lipzen A."/>
            <person name="Lutzoni F."/>
            <person name="Magnuson J."/>
            <person name="Mondo S."/>
            <person name="Nolan M."/>
            <person name="Ohm R."/>
            <person name="Pangilinan J."/>
            <person name="Park H.-J."/>
            <person name="Ramirez L."/>
            <person name="Alfaro M."/>
            <person name="Sun H."/>
            <person name="Tritt A."/>
            <person name="Yoshinaga Y."/>
            <person name="Zwiers L.-H."/>
            <person name="Turgeon B."/>
            <person name="Goodwin S."/>
            <person name="Spatafora J."/>
            <person name="Crous P."/>
            <person name="Grigoriev I."/>
        </authorList>
    </citation>
    <scope>NUCLEOTIDE SEQUENCE</scope>
    <source>
        <strain evidence="3">ATCC 36951</strain>
    </source>
</reference>
<feature type="signal peptide" evidence="2">
    <location>
        <begin position="1"/>
        <end position="18"/>
    </location>
</feature>
<dbReference type="AlphaFoldDB" id="A0A6A6CIV4"/>
<dbReference type="EMBL" id="ML993599">
    <property type="protein sequence ID" value="KAF2165629.1"/>
    <property type="molecule type" value="Genomic_DNA"/>
</dbReference>
<feature type="compositionally biased region" description="Low complexity" evidence="1">
    <location>
        <begin position="61"/>
        <end position="72"/>
    </location>
</feature>
<keyword evidence="4" id="KW-1185">Reference proteome</keyword>
<dbReference type="Proteomes" id="UP000799537">
    <property type="component" value="Unassembled WGS sequence"/>
</dbReference>
<evidence type="ECO:0000256" key="1">
    <source>
        <dbReference type="SAM" id="MobiDB-lite"/>
    </source>
</evidence>
<gene>
    <name evidence="3" type="ORF">M409DRAFT_55525</name>
</gene>
<sequence>MEMGVLWCLGLDCRLASSILWAPSSVPADMQLRWTISFGSCSSICLTNNEYPMYDLFVSSSPPSTPLTTRSSGQKRPANDSRMRLDTWLSWHRWRAEWRERTPSKATHGSANSIRCFHLTHINSERIKDLRGLCECGGTNTPARGWRSHLGVPLAIGSVSLRSKSPTTSGILDEYARFTKTGRNDEEHRRPAILDESRPATSSSVCCAIQKI</sequence>
<protein>
    <recommendedName>
        <fullName evidence="5">Secreted protein</fullName>
    </recommendedName>
</protein>
<dbReference type="GeneID" id="54566302"/>
<evidence type="ECO:0008006" key="5">
    <source>
        <dbReference type="Google" id="ProtNLM"/>
    </source>
</evidence>